<dbReference type="Proteomes" id="UP001159363">
    <property type="component" value="Chromosome 13"/>
</dbReference>
<comment type="caution">
    <text evidence="2">The sequence shown here is derived from an EMBL/GenBank/DDBJ whole genome shotgun (WGS) entry which is preliminary data.</text>
</comment>
<feature type="region of interest" description="Disordered" evidence="1">
    <location>
        <begin position="1"/>
        <end position="22"/>
    </location>
</feature>
<proteinExistence type="predicted"/>
<accession>A0ABQ9G8S6</accession>
<evidence type="ECO:0000313" key="3">
    <source>
        <dbReference type="Proteomes" id="UP001159363"/>
    </source>
</evidence>
<gene>
    <name evidence="2" type="ORF">PR048_030100</name>
</gene>
<reference evidence="2 3" key="1">
    <citation type="submission" date="2023-02" db="EMBL/GenBank/DDBJ databases">
        <title>LHISI_Scaffold_Assembly.</title>
        <authorList>
            <person name="Stuart O.P."/>
            <person name="Cleave R."/>
            <person name="Magrath M.J.L."/>
            <person name="Mikheyev A.S."/>
        </authorList>
    </citation>
    <scope>NUCLEOTIDE SEQUENCE [LARGE SCALE GENOMIC DNA]</scope>
    <source>
        <strain evidence="2">Daus_M_001</strain>
        <tissue evidence="2">Leg muscle</tissue>
    </source>
</reference>
<organism evidence="2 3">
    <name type="scientific">Dryococelus australis</name>
    <dbReference type="NCBI Taxonomy" id="614101"/>
    <lineage>
        <taxon>Eukaryota</taxon>
        <taxon>Metazoa</taxon>
        <taxon>Ecdysozoa</taxon>
        <taxon>Arthropoda</taxon>
        <taxon>Hexapoda</taxon>
        <taxon>Insecta</taxon>
        <taxon>Pterygota</taxon>
        <taxon>Neoptera</taxon>
        <taxon>Polyneoptera</taxon>
        <taxon>Phasmatodea</taxon>
        <taxon>Verophasmatodea</taxon>
        <taxon>Anareolatae</taxon>
        <taxon>Phasmatidae</taxon>
        <taxon>Eurycanthinae</taxon>
        <taxon>Dryococelus</taxon>
    </lineage>
</organism>
<keyword evidence="3" id="KW-1185">Reference proteome</keyword>
<evidence type="ECO:0000256" key="1">
    <source>
        <dbReference type="SAM" id="MobiDB-lite"/>
    </source>
</evidence>
<feature type="compositionally biased region" description="Low complexity" evidence="1">
    <location>
        <begin position="1"/>
        <end position="14"/>
    </location>
</feature>
<protein>
    <submittedName>
        <fullName evidence="2">Uncharacterized protein</fullName>
    </submittedName>
</protein>
<dbReference type="EMBL" id="JARBHB010000014">
    <property type="protein sequence ID" value="KAJ8868562.1"/>
    <property type="molecule type" value="Genomic_DNA"/>
</dbReference>
<evidence type="ECO:0000313" key="2">
    <source>
        <dbReference type="EMBL" id="KAJ8868562.1"/>
    </source>
</evidence>
<sequence length="154" mass="16397">MLSSATSPLSLLTSHQGNPGPIPGRVTPDFRMWESCPDMLLAGRFPLGSPISPALSLRCCFMLSPITLIGSQDIDSYHHATMFGKDVVNCCVCYYYSYTVRTTSSCGSALLTFLGACTWTAGTAPPVATDISIGLAVYKLLQTYSAGIGKRATD</sequence>
<name>A0ABQ9G8S6_9NEOP</name>